<gene>
    <name evidence="3" type="ORF">J2793_006243</name>
</gene>
<dbReference type="AlphaFoldDB" id="A0AB73ILF0"/>
<name>A0AB73ILF0_9BURK</name>
<dbReference type="Pfam" id="PF21522">
    <property type="entry name" value="MreB-like_C"/>
    <property type="match status" value="1"/>
</dbReference>
<feature type="domain" description="Actin homologue MreB-like C-terminal" evidence="2">
    <location>
        <begin position="207"/>
        <end position="325"/>
    </location>
</feature>
<dbReference type="EMBL" id="JAURTK010000012">
    <property type="protein sequence ID" value="MDP9650769.1"/>
    <property type="molecule type" value="Genomic_DNA"/>
</dbReference>
<dbReference type="NCBIfam" id="TIGR03739">
    <property type="entry name" value="PRTRC_D"/>
    <property type="match status" value="1"/>
</dbReference>
<dbReference type="Gene3D" id="3.30.420.40">
    <property type="match status" value="2"/>
</dbReference>
<dbReference type="SUPFAM" id="SSF53067">
    <property type="entry name" value="Actin-like ATPase domain"/>
    <property type="match status" value="2"/>
</dbReference>
<feature type="domain" description="Actin-like protein N-terminal" evidence="1">
    <location>
        <begin position="35"/>
        <end position="186"/>
    </location>
</feature>
<accession>A0AB73ILF0</accession>
<evidence type="ECO:0000313" key="4">
    <source>
        <dbReference type="Proteomes" id="UP001229486"/>
    </source>
</evidence>
<evidence type="ECO:0000259" key="2">
    <source>
        <dbReference type="Pfam" id="PF21522"/>
    </source>
</evidence>
<dbReference type="InterPro" id="IPR049067">
    <property type="entry name" value="MreB-like_C"/>
</dbReference>
<protein>
    <submittedName>
        <fullName evidence="3">Plasmid segregation protein ParM</fullName>
    </submittedName>
</protein>
<proteinExistence type="predicted"/>
<organism evidence="3 4">
    <name type="scientific">Paraburkholderia caledonica</name>
    <dbReference type="NCBI Taxonomy" id="134536"/>
    <lineage>
        <taxon>Bacteria</taxon>
        <taxon>Pseudomonadati</taxon>
        <taxon>Pseudomonadota</taxon>
        <taxon>Betaproteobacteria</taxon>
        <taxon>Burkholderiales</taxon>
        <taxon>Burkholderiaceae</taxon>
        <taxon>Paraburkholderia</taxon>
    </lineage>
</organism>
<dbReference type="InterPro" id="IPR043129">
    <property type="entry name" value="ATPase_NBD"/>
</dbReference>
<sequence>MRRSRSHWHRSVSQLHFDAWTTSVNGVILKTSVFAIDVGYGNTKYAYRAASGTIATGMFPSLAPLAASLALSRQDDRMLTARNVATIVIDQIEYEVGPDVTLSAAYGNTGRTLSNDFVASNNYEALLFGAIKFAGVTHVERLLLGLPVHTMSKYSGALRDQFTGTFDYGPGRVTIDKVVVIPQPLGSLVAASANRQSEFGRDHAHLVIDVGYFTTDWVYAIGFTMDDKRSNGMPGGASQVNQRIADLIGKDHNDKVEEIELIDKALREKTPYYLYGQPIDLEPYLQKSQPLINGVVEEIKSKVGSLSSARSIVLSGGGASLYAPAIRKGFPRVPIEVVEAPCTANAKGFLIVGEAGLARERAAAKA</sequence>
<comment type="caution">
    <text evidence="3">The sequence shown here is derived from an EMBL/GenBank/DDBJ whole genome shotgun (WGS) entry which is preliminary data.</text>
</comment>
<dbReference type="Pfam" id="PF17989">
    <property type="entry name" value="ALP_N"/>
    <property type="match status" value="1"/>
</dbReference>
<evidence type="ECO:0000259" key="1">
    <source>
        <dbReference type="Pfam" id="PF17989"/>
    </source>
</evidence>
<evidence type="ECO:0000313" key="3">
    <source>
        <dbReference type="EMBL" id="MDP9650769.1"/>
    </source>
</evidence>
<dbReference type="InterPro" id="IPR022389">
    <property type="entry name" value="PRTRC_protein-D"/>
</dbReference>
<dbReference type="Proteomes" id="UP001229486">
    <property type="component" value="Unassembled WGS sequence"/>
</dbReference>
<reference evidence="3" key="1">
    <citation type="submission" date="2023-07" db="EMBL/GenBank/DDBJ databases">
        <title>Sorghum-associated microbial communities from plants grown in Nebraska, USA.</title>
        <authorList>
            <person name="Schachtman D."/>
        </authorList>
    </citation>
    <scope>NUCLEOTIDE SEQUENCE</scope>
    <source>
        <strain evidence="3">DS1061</strain>
    </source>
</reference>
<dbReference type="InterPro" id="IPR040607">
    <property type="entry name" value="ALP_N"/>
</dbReference>